<organism evidence="1 2">
    <name type="scientific">Ancylostoma ceylanicum</name>
    <dbReference type="NCBI Taxonomy" id="53326"/>
    <lineage>
        <taxon>Eukaryota</taxon>
        <taxon>Metazoa</taxon>
        <taxon>Ecdysozoa</taxon>
        <taxon>Nematoda</taxon>
        <taxon>Chromadorea</taxon>
        <taxon>Rhabditida</taxon>
        <taxon>Rhabditina</taxon>
        <taxon>Rhabditomorpha</taxon>
        <taxon>Strongyloidea</taxon>
        <taxon>Ancylostomatidae</taxon>
        <taxon>Ancylostomatinae</taxon>
        <taxon>Ancylostoma</taxon>
    </lineage>
</organism>
<name>A0A016UKB9_9BILA</name>
<dbReference type="Proteomes" id="UP000024635">
    <property type="component" value="Unassembled WGS sequence"/>
</dbReference>
<proteinExistence type="predicted"/>
<evidence type="ECO:0000313" key="1">
    <source>
        <dbReference type="EMBL" id="EYC14948.1"/>
    </source>
</evidence>
<comment type="caution">
    <text evidence="1">The sequence shown here is derived from an EMBL/GenBank/DDBJ whole genome shotgun (WGS) entry which is preliminary data.</text>
</comment>
<dbReference type="AlphaFoldDB" id="A0A016UKB9"/>
<sequence>MARIVGAPTITKRQYTSHCIFVRSYRHFDASIADFTPKKFGSILHDRRSQRRRQQCRELFVQPKRYAYT</sequence>
<gene>
    <name evidence="1" type="primary">Acey_s0038.g3537</name>
    <name evidence="1" type="ORF">Y032_0038g3537</name>
</gene>
<evidence type="ECO:0000313" key="2">
    <source>
        <dbReference type="Proteomes" id="UP000024635"/>
    </source>
</evidence>
<protein>
    <submittedName>
        <fullName evidence="1">Uncharacterized protein</fullName>
    </submittedName>
</protein>
<dbReference type="EMBL" id="JARK01001374">
    <property type="protein sequence ID" value="EYC14948.1"/>
    <property type="molecule type" value="Genomic_DNA"/>
</dbReference>
<reference evidence="2" key="1">
    <citation type="journal article" date="2015" name="Nat. Genet.">
        <title>The genome and transcriptome of the zoonotic hookworm Ancylostoma ceylanicum identify infection-specific gene families.</title>
        <authorList>
            <person name="Schwarz E.M."/>
            <person name="Hu Y."/>
            <person name="Antoshechkin I."/>
            <person name="Miller M.M."/>
            <person name="Sternberg P.W."/>
            <person name="Aroian R.V."/>
        </authorList>
    </citation>
    <scope>NUCLEOTIDE SEQUENCE</scope>
    <source>
        <strain evidence="2">HY135</strain>
    </source>
</reference>
<keyword evidence="2" id="KW-1185">Reference proteome</keyword>
<accession>A0A016UKB9</accession>